<name>A0ABQ0LRA9_MYCCL</name>
<protein>
    <submittedName>
        <fullName evidence="2">Uncharacterized protein</fullName>
    </submittedName>
</protein>
<keyword evidence="3" id="KW-1185">Reference proteome</keyword>
<feature type="compositionally biased region" description="Polar residues" evidence="1">
    <location>
        <begin position="67"/>
        <end position="78"/>
    </location>
</feature>
<dbReference type="EMBL" id="DF848432">
    <property type="protein sequence ID" value="GAT53653.1"/>
    <property type="molecule type" value="Genomic_DNA"/>
</dbReference>
<reference evidence="2" key="1">
    <citation type="submission" date="2014-09" db="EMBL/GenBank/DDBJ databases">
        <title>Genome sequence of the luminous mushroom Mycena chlorophos for searching fungal bioluminescence genes.</title>
        <authorList>
            <person name="Tanaka Y."/>
            <person name="Kasuga D."/>
            <person name="Oba Y."/>
            <person name="Hase S."/>
            <person name="Sato K."/>
            <person name="Oba Y."/>
            <person name="Sakakibara Y."/>
        </authorList>
    </citation>
    <scope>NUCLEOTIDE SEQUENCE</scope>
</reference>
<gene>
    <name evidence="2" type="ORF">MCHLO_10589</name>
</gene>
<dbReference type="Proteomes" id="UP000815677">
    <property type="component" value="Unassembled WGS sequence"/>
</dbReference>
<accession>A0ABQ0LRA9</accession>
<sequence>MAALGDVEEQKRILGVDYEFVREEIDKARWPDPKNTASDSRKRPASTQLAAPVLQRARTASSSGSSRETPQIVLSDSE</sequence>
<proteinExistence type="predicted"/>
<organism evidence="2 3">
    <name type="scientific">Mycena chlorophos</name>
    <name type="common">Agaric fungus</name>
    <name type="synonym">Agaricus chlorophos</name>
    <dbReference type="NCBI Taxonomy" id="658473"/>
    <lineage>
        <taxon>Eukaryota</taxon>
        <taxon>Fungi</taxon>
        <taxon>Dikarya</taxon>
        <taxon>Basidiomycota</taxon>
        <taxon>Agaricomycotina</taxon>
        <taxon>Agaricomycetes</taxon>
        <taxon>Agaricomycetidae</taxon>
        <taxon>Agaricales</taxon>
        <taxon>Marasmiineae</taxon>
        <taxon>Mycenaceae</taxon>
        <taxon>Mycena</taxon>
    </lineage>
</organism>
<feature type="region of interest" description="Disordered" evidence="1">
    <location>
        <begin position="29"/>
        <end position="78"/>
    </location>
</feature>
<evidence type="ECO:0000313" key="3">
    <source>
        <dbReference type="Proteomes" id="UP000815677"/>
    </source>
</evidence>
<evidence type="ECO:0000256" key="1">
    <source>
        <dbReference type="SAM" id="MobiDB-lite"/>
    </source>
</evidence>
<evidence type="ECO:0000313" key="2">
    <source>
        <dbReference type="EMBL" id="GAT53653.1"/>
    </source>
</evidence>